<evidence type="ECO:0000313" key="2">
    <source>
        <dbReference type="EMBL" id="AVO56283.1"/>
    </source>
</evidence>
<name>A0A2R3QX31_ECTME</name>
<protein>
    <submittedName>
        <fullName evidence="2">Uncharacterized protein</fullName>
    </submittedName>
</protein>
<reference evidence="2 3" key="1">
    <citation type="submission" date="2018-03" db="EMBL/GenBank/DDBJ databases">
        <title>Complete genome sequence and methylome analysis of Pseudomonas mendocina NEB 698.</title>
        <authorList>
            <person name="Morgan R.D."/>
        </authorList>
    </citation>
    <scope>NUCLEOTIDE SEQUENCE [LARGE SCALE GENOMIC DNA]</scope>
    <source>
        <strain evidence="2 3">NEB698</strain>
    </source>
</reference>
<evidence type="ECO:0000313" key="3">
    <source>
        <dbReference type="Proteomes" id="UP000238327"/>
    </source>
</evidence>
<feature type="transmembrane region" description="Helical" evidence="1">
    <location>
        <begin position="52"/>
        <end position="70"/>
    </location>
</feature>
<evidence type="ECO:0000256" key="1">
    <source>
        <dbReference type="SAM" id="Phobius"/>
    </source>
</evidence>
<keyword evidence="1" id="KW-0472">Membrane</keyword>
<sequence length="161" mass="17743">MTNHFQEPLRVDLATNGGDARLLSSFTYRDQAHGTISVPAGFETDFASVKPLRTIAWILLALSLVVGWFWPSMGAFIGSLGYGAFALYAGVVGYGDAAAVIHDRLYFTAELGRKEADQVFYNALRSSGVARWRAWLMWAGVRLGGARRYGSFRWRGISATK</sequence>
<gene>
    <name evidence="2" type="ORF">C7A17_12945</name>
</gene>
<dbReference type="RefSeq" id="WP_106742903.1">
    <property type="nucleotide sequence ID" value="NZ_CP027657.1"/>
</dbReference>
<dbReference type="AlphaFoldDB" id="A0A2R3QX31"/>
<keyword evidence="1" id="KW-0812">Transmembrane</keyword>
<organism evidence="2 3">
    <name type="scientific">Ectopseudomonas mendocina</name>
    <name type="common">Pseudomonas mendocina</name>
    <dbReference type="NCBI Taxonomy" id="300"/>
    <lineage>
        <taxon>Bacteria</taxon>
        <taxon>Pseudomonadati</taxon>
        <taxon>Pseudomonadota</taxon>
        <taxon>Gammaproteobacteria</taxon>
        <taxon>Pseudomonadales</taxon>
        <taxon>Pseudomonadaceae</taxon>
        <taxon>Ectopseudomonas</taxon>
    </lineage>
</organism>
<dbReference type="EMBL" id="CP027657">
    <property type="protein sequence ID" value="AVO56283.1"/>
    <property type="molecule type" value="Genomic_DNA"/>
</dbReference>
<dbReference type="Pfam" id="PF07087">
    <property type="entry name" value="DUF1353"/>
    <property type="match status" value="2"/>
</dbReference>
<dbReference type="OrthoDB" id="88276at2"/>
<dbReference type="InterPro" id="IPR010767">
    <property type="entry name" value="Phage_CGC-2007_Cje0229"/>
</dbReference>
<keyword evidence="1" id="KW-1133">Transmembrane helix</keyword>
<accession>A0A2R3QX31</accession>
<feature type="transmembrane region" description="Helical" evidence="1">
    <location>
        <begin position="76"/>
        <end position="95"/>
    </location>
</feature>
<proteinExistence type="predicted"/>
<dbReference type="Proteomes" id="UP000238327">
    <property type="component" value="Chromosome"/>
</dbReference>